<dbReference type="InterPro" id="IPR052171">
    <property type="entry name" value="NHEJ_LigD"/>
</dbReference>
<feature type="domain" description="DNA ligase D polymerase" evidence="1">
    <location>
        <begin position="23"/>
        <end position="276"/>
    </location>
</feature>
<dbReference type="PANTHER" id="PTHR42705:SF2">
    <property type="entry name" value="BIFUNCTIONAL NON-HOMOLOGOUS END JOINING PROTEIN LIGD"/>
    <property type="match status" value="1"/>
</dbReference>
<gene>
    <name evidence="2" type="ORF">CKO31_03960</name>
</gene>
<proteinExistence type="predicted"/>
<dbReference type="Pfam" id="PF21686">
    <property type="entry name" value="LigD_Prim-Pol"/>
    <property type="match status" value="1"/>
</dbReference>
<dbReference type="PANTHER" id="PTHR42705">
    <property type="entry name" value="BIFUNCTIONAL NON-HOMOLOGOUS END JOINING PROTEIN LIGD"/>
    <property type="match status" value="1"/>
</dbReference>
<dbReference type="Proteomes" id="UP000748752">
    <property type="component" value="Unassembled WGS sequence"/>
</dbReference>
<dbReference type="NCBIfam" id="TIGR02778">
    <property type="entry name" value="ligD_pol"/>
    <property type="match status" value="1"/>
</dbReference>
<dbReference type="InterPro" id="IPR014145">
    <property type="entry name" value="LigD_pol_dom"/>
</dbReference>
<organism evidence="2 3">
    <name type="scientific">Thiohalocapsa halophila</name>
    <dbReference type="NCBI Taxonomy" id="69359"/>
    <lineage>
        <taxon>Bacteria</taxon>
        <taxon>Pseudomonadati</taxon>
        <taxon>Pseudomonadota</taxon>
        <taxon>Gammaproteobacteria</taxon>
        <taxon>Chromatiales</taxon>
        <taxon>Chromatiaceae</taxon>
        <taxon>Thiohalocapsa</taxon>
    </lineage>
</organism>
<dbReference type="EMBL" id="NRRV01000006">
    <property type="protein sequence ID" value="MBK1629910.1"/>
    <property type="molecule type" value="Genomic_DNA"/>
</dbReference>
<dbReference type="RefSeq" id="WP_200234271.1">
    <property type="nucleotide sequence ID" value="NZ_NRRV01000006.1"/>
</dbReference>
<name>A0ABS1CDE5_9GAMM</name>
<reference evidence="2 3" key="1">
    <citation type="journal article" date="2020" name="Microorganisms">
        <title>Osmotic Adaptation and Compatible Solute Biosynthesis of Phototrophic Bacteria as Revealed from Genome Analyses.</title>
        <authorList>
            <person name="Imhoff J.F."/>
            <person name="Rahn T."/>
            <person name="Kunzel S."/>
            <person name="Keller A."/>
            <person name="Neulinger S.C."/>
        </authorList>
    </citation>
    <scope>NUCLEOTIDE SEQUENCE [LARGE SCALE GENOMIC DNA]</scope>
    <source>
        <strain evidence="2 3">DSM 6210</strain>
    </source>
</reference>
<protein>
    <recommendedName>
        <fullName evidence="1">DNA ligase D polymerase domain-containing protein</fullName>
    </recommendedName>
</protein>
<evidence type="ECO:0000259" key="1">
    <source>
        <dbReference type="Pfam" id="PF21686"/>
    </source>
</evidence>
<keyword evidence="3" id="KW-1185">Reference proteome</keyword>
<accession>A0ABS1CDE5</accession>
<evidence type="ECO:0000313" key="2">
    <source>
        <dbReference type="EMBL" id="MBK1629910.1"/>
    </source>
</evidence>
<sequence>MPKAESMAPSHPDKVLYPDAGLTKQDLADYYAAVAEPLLAHAEQRPLTLRRFPDGIDADGFFQQHHRDELPDGLPPLPAPTADGKDEIVHITLASPAGLATLADMATVEIHAWLSRSPELTKPDRVVFDLDPPDGDFEAVRDAARRVAELMDELGLAPHLMTTGSRGLHVLAPLAPRMDFDGVRGLAKAMAERLAERHPDSLTTAQRKDKRGGRLYLDIMRNAYGQSAVLPYSPRAKPGAPVATPLDWDELGGLEDARAYDIRRIPRRLAQKADPWAALSNRAADPADLRAALDVHA</sequence>
<dbReference type="Gene3D" id="3.90.920.10">
    <property type="entry name" value="DNA primase, PRIM domain"/>
    <property type="match status" value="1"/>
</dbReference>
<evidence type="ECO:0000313" key="3">
    <source>
        <dbReference type="Proteomes" id="UP000748752"/>
    </source>
</evidence>
<comment type="caution">
    <text evidence="2">The sequence shown here is derived from an EMBL/GenBank/DDBJ whole genome shotgun (WGS) entry which is preliminary data.</text>
</comment>
<dbReference type="CDD" id="cd04861">
    <property type="entry name" value="LigD_Pol_like"/>
    <property type="match status" value="1"/>
</dbReference>